<gene>
    <name evidence="1" type="ORF">EDC52_101771</name>
</gene>
<reference evidence="1 2" key="1">
    <citation type="submission" date="2019-03" db="EMBL/GenBank/DDBJ databases">
        <title>Genomic Encyclopedia of Type Strains, Phase IV (KMG-IV): sequencing the most valuable type-strain genomes for metagenomic binning, comparative biology and taxonomic classification.</title>
        <authorList>
            <person name="Goeker M."/>
        </authorList>
    </citation>
    <scope>NUCLEOTIDE SEQUENCE [LARGE SCALE GENOMIC DNA]</scope>
    <source>
        <strain evidence="1 2">DSM 19580</strain>
    </source>
</reference>
<sequence length="249" mass="28451">MQSTERTNSKERPILFNAEMVRAILYGRKTQTRRAVKFPFHDKDMECELAGNELAGELKAGRFRNSPLGQPGDRLWVRETWGVVSHAFNDDGFRIPWTPQRPATPVHELPFGNGYYSGHVIYRADGGFIWSGDDDGDGERTAWHPSLHMPRKASRIDLLITGVRVERLQDISEEDAKAEGVTRIENNCGNGPAYCDYLLPDLNDTAEWYSHAKHSFQSLWRSIYGSESWHSNPWVWVVEFERLAKDGGQ</sequence>
<keyword evidence="2" id="KW-1185">Reference proteome</keyword>
<dbReference type="AlphaFoldDB" id="A0A4R3Z848"/>
<dbReference type="RefSeq" id="WP_131863978.1">
    <property type="nucleotide sequence ID" value="NZ_SMCR01000001.1"/>
</dbReference>
<evidence type="ECO:0008006" key="3">
    <source>
        <dbReference type="Google" id="ProtNLM"/>
    </source>
</evidence>
<dbReference type="EMBL" id="SMCR01000001">
    <property type="protein sequence ID" value="TCW00421.1"/>
    <property type="molecule type" value="Genomic_DNA"/>
</dbReference>
<evidence type="ECO:0000313" key="2">
    <source>
        <dbReference type="Proteomes" id="UP000295719"/>
    </source>
</evidence>
<name>A0A4R3Z848_9GAMM</name>
<evidence type="ECO:0000313" key="1">
    <source>
        <dbReference type="EMBL" id="TCW00421.1"/>
    </source>
</evidence>
<protein>
    <recommendedName>
        <fullName evidence="3">Morphogenetic protein</fullName>
    </recommendedName>
</protein>
<accession>A0A4R3Z848</accession>
<proteinExistence type="predicted"/>
<comment type="caution">
    <text evidence="1">The sequence shown here is derived from an EMBL/GenBank/DDBJ whole genome shotgun (WGS) entry which is preliminary data.</text>
</comment>
<organism evidence="1 2">
    <name type="scientific">Biostraticola tofi</name>
    <dbReference type="NCBI Taxonomy" id="466109"/>
    <lineage>
        <taxon>Bacteria</taxon>
        <taxon>Pseudomonadati</taxon>
        <taxon>Pseudomonadota</taxon>
        <taxon>Gammaproteobacteria</taxon>
        <taxon>Enterobacterales</taxon>
        <taxon>Bruguierivoracaceae</taxon>
        <taxon>Biostraticola</taxon>
    </lineage>
</organism>
<dbReference type="OrthoDB" id="72471at2"/>
<dbReference type="Proteomes" id="UP000295719">
    <property type="component" value="Unassembled WGS sequence"/>
</dbReference>